<dbReference type="Gene3D" id="1.10.1200.10">
    <property type="entry name" value="ACP-like"/>
    <property type="match status" value="2"/>
</dbReference>
<dbReference type="SUPFAM" id="SSF47336">
    <property type="entry name" value="ACP-like"/>
    <property type="match status" value="2"/>
</dbReference>
<comment type="similarity">
    <text evidence="2">Belongs to the ATP-dependent AMP-binding enzyme family.</text>
</comment>
<dbReference type="InterPro" id="IPR020806">
    <property type="entry name" value="PKS_PP-bd"/>
</dbReference>
<dbReference type="InterPro" id="IPR000873">
    <property type="entry name" value="AMP-dep_synth/lig_dom"/>
</dbReference>
<feature type="domain" description="Carrier" evidence="5">
    <location>
        <begin position="1471"/>
        <end position="1542"/>
    </location>
</feature>
<dbReference type="Gene3D" id="3.30.559.30">
    <property type="entry name" value="Nonribosomal peptide synthetase, condensation domain"/>
    <property type="match status" value="2"/>
</dbReference>
<dbReference type="InterPro" id="IPR023213">
    <property type="entry name" value="CAT-like_dom_sf"/>
</dbReference>
<name>A0A9X1Z1R1_9PSED</name>
<dbReference type="PROSITE" id="PS00455">
    <property type="entry name" value="AMP_BINDING"/>
    <property type="match status" value="1"/>
</dbReference>
<reference evidence="6 7" key="1">
    <citation type="journal article" date="2022" name="Int. J. Syst. Evol. Microbiol.">
        <title>Pseudomonas aegrilactucae sp. nov. and Pseudomonas morbosilactucae sp. nov., pathogens causing bacterial rot of lettuce in Japan.</title>
        <authorList>
            <person name="Sawada H."/>
            <person name="Fujikawa T."/>
            <person name="Satou M."/>
        </authorList>
    </citation>
    <scope>NUCLEOTIDE SEQUENCE [LARGE SCALE GENOMIC DNA]</scope>
    <source>
        <strain evidence="6 7">MAFF 302030</strain>
    </source>
</reference>
<protein>
    <submittedName>
        <fullName evidence="6">Amino acid adenylation domain-containing protein</fullName>
    </submittedName>
</protein>
<evidence type="ECO:0000256" key="3">
    <source>
        <dbReference type="ARBA" id="ARBA00022450"/>
    </source>
</evidence>
<evidence type="ECO:0000313" key="7">
    <source>
        <dbReference type="Proteomes" id="UP001155059"/>
    </source>
</evidence>
<dbReference type="GO" id="GO:0003824">
    <property type="term" value="F:catalytic activity"/>
    <property type="evidence" value="ECO:0007669"/>
    <property type="project" value="InterPro"/>
</dbReference>
<dbReference type="SUPFAM" id="SSF56801">
    <property type="entry name" value="Acetyl-CoA synthetase-like"/>
    <property type="match status" value="1"/>
</dbReference>
<dbReference type="Gene3D" id="3.30.300.30">
    <property type="match status" value="1"/>
</dbReference>
<dbReference type="EMBL" id="JALQCW010000126">
    <property type="protein sequence ID" value="MCK9802333.1"/>
    <property type="molecule type" value="Genomic_DNA"/>
</dbReference>
<dbReference type="Pfam" id="PF00668">
    <property type="entry name" value="Condensation"/>
    <property type="match status" value="2"/>
</dbReference>
<organism evidence="6 7">
    <name type="scientific">Pseudomonas morbosilactucae</name>
    <dbReference type="NCBI Taxonomy" id="2938197"/>
    <lineage>
        <taxon>Bacteria</taxon>
        <taxon>Pseudomonadati</taxon>
        <taxon>Pseudomonadota</taxon>
        <taxon>Gammaproteobacteria</taxon>
        <taxon>Pseudomonadales</taxon>
        <taxon>Pseudomonadaceae</taxon>
        <taxon>Pseudomonas</taxon>
    </lineage>
</organism>
<gene>
    <name evidence="6" type="ORF">M1B34_32985</name>
</gene>
<dbReference type="Proteomes" id="UP001155059">
    <property type="component" value="Unassembled WGS sequence"/>
</dbReference>
<dbReference type="GO" id="GO:0044550">
    <property type="term" value="P:secondary metabolite biosynthetic process"/>
    <property type="evidence" value="ECO:0007669"/>
    <property type="project" value="UniProtKB-ARBA"/>
</dbReference>
<proteinExistence type="inferred from homology"/>
<dbReference type="FunFam" id="3.30.300.30:FF:000010">
    <property type="entry name" value="Enterobactin synthetase component F"/>
    <property type="match status" value="1"/>
</dbReference>
<evidence type="ECO:0000256" key="4">
    <source>
        <dbReference type="ARBA" id="ARBA00022553"/>
    </source>
</evidence>
<dbReference type="FunFam" id="2.30.38.10:FF:000001">
    <property type="entry name" value="Non-ribosomal peptide synthetase PvdI"/>
    <property type="match status" value="1"/>
</dbReference>
<evidence type="ECO:0000256" key="1">
    <source>
        <dbReference type="ARBA" id="ARBA00001957"/>
    </source>
</evidence>
<dbReference type="Gene3D" id="2.30.38.10">
    <property type="entry name" value="Luciferase, Domain 3"/>
    <property type="match status" value="1"/>
</dbReference>
<accession>A0A9X1Z1R1</accession>
<dbReference type="InterPro" id="IPR006162">
    <property type="entry name" value="Ppantetheine_attach_site"/>
</dbReference>
<dbReference type="InterPro" id="IPR001242">
    <property type="entry name" value="Condensation_dom"/>
</dbReference>
<sequence length="1542" mass="172721">MGVALERGPELIVALLAVLKAGAAYVPMDPEYPQDRLAYMVRDSGCERLISTASLLERLPAFREEDLILLDHSSRWEESRLSTNPSLTSCSDNLAYMIYTSGSTGLPKGVCVTNGPLAMHCLATADWYEMSAADRELHFLSFAFDGAHERWLTILTQGASLLLRDDSLWAVERTYEEIRTNKVTMAGFPPVYLQQLAEYAEAVGNPPPVRLYSFGGDAMPKGCFERVQKALCPQLMINGYGPTETVVTPMVWKAKATDSCTTAYAPIGRCVGDRQAYVLDNNMALLPVGSSGELYLGGGGLARGYWQRPSLTAERFVPDPFGDVGGRLYRTGDLVCQRKDGVLDYLGRIDNQVKIRGFRVEPGEIESCLLELEGVREAVVFAQPGINSQQLVGYLVMAAGVDEFGQQGVLRDHLKAQLKARLPDYMVPAYFIFLSALPLMPNGKLDRKALPAVDTSQMQNVFVEPQNEMERVLAGVWADVLHLQRVGSSDNFFELGGDSIISLQVVSRARALNVHFTPKELFQHQTVRALASVARHGVSEVLSIQGPVEGETPLLPIQHWFFDEDIPERSHWNQSVLLEVSAGIDVSLLEQALRELVLHHDALRLSFRPELSSWSATYRTMTEQHQLWQVEPIVWQRSAVDNITLDVVLNQAQESLDLENGSLIRALLVDMVDGSQRLLLVIHHLVVDGVSWRVLLEDLQAAYAQLMAGDAVVFSAKSSSLQTWARSLQNYAKSDTLQDELAFWERQVPASGTQLPCLQSNGNNLVREAVSLHTRLDKALTRKLLQEAPAAYRTQINDLLLTALARVIVRWTGNESMSVQLEGHGREDLFDGVDLTNTVGWFTSVFPILLTPVETMGDSIKHIKEQLRCLPNKGIGFGVLRYLGDAPSRRRLQDLPPARITFNYLGQFDGSFDDNGESLFKPAKESGGLEHHIDAPLGNWLSINGQVYDGVLSLAWTFSRQLFDPSTVQNLADEYARELEFLIEHCCQPGLRLATPSDFPGAGLTQRQLDVLSVDLGKIEDVYPLSTLQKGLLFHALYAPESGDYINQMRVEVTGLDVERFRLAWQQTADAQDLLRTQFVWRSLVKPLQVVLREVELPFENIDWTGRLVSTAELDDLAASERMRGFNLAQAPLLRIVVVCMGAGKCHVICTNHHLLMDGWSGSNLLAEVLQRYAGEQPMRRSGRYAGFIAWQLQQPEEQATEFWLAQIERMQSPSRLLDCVSALNESSRSGHENQYIRMSPVQTQALKDYARQRKVTVNTLVQGIWALILKHHLHSQTVVFGTTVAGRPTEISGIEQDVGLFINTLPLIVSSPATMSLDDWFVNIQNLNLEARQHEHFALSKIHRLAAKPGRHLFDTVMIFENYPVSQVLEKTSESDLIFGDVQHFEQTNYPLTLYVGLGEQLLIDFNYKRYLQDEFVSIVLTQVQALLEKMLEPLTQTVEDLELRLHREWQAPELLIAGDECIAQQSFIVPITPLQIAFADRWSSILDGVDLGLDDDFFECGADSFDCLRLIASMPLEGFPEFYPSLQDVFEKRTIRRLTE</sequence>
<feature type="domain" description="Carrier" evidence="5">
    <location>
        <begin position="464"/>
        <end position="538"/>
    </location>
</feature>
<dbReference type="Pfam" id="PF00501">
    <property type="entry name" value="AMP-binding"/>
    <property type="match status" value="1"/>
</dbReference>
<dbReference type="SUPFAM" id="SSF52777">
    <property type="entry name" value="CoA-dependent acyltransferases"/>
    <property type="match status" value="4"/>
</dbReference>
<dbReference type="Gene3D" id="3.30.559.10">
    <property type="entry name" value="Chloramphenicol acetyltransferase-like domain"/>
    <property type="match status" value="2"/>
</dbReference>
<dbReference type="InterPro" id="IPR045851">
    <property type="entry name" value="AMP-bd_C_sf"/>
</dbReference>
<dbReference type="Gene3D" id="3.40.50.980">
    <property type="match status" value="2"/>
</dbReference>
<comment type="cofactor">
    <cofactor evidence="1">
        <name>pantetheine 4'-phosphate</name>
        <dbReference type="ChEBI" id="CHEBI:47942"/>
    </cofactor>
</comment>
<dbReference type="NCBIfam" id="TIGR01720">
    <property type="entry name" value="NRPS-para261"/>
    <property type="match status" value="1"/>
</dbReference>
<dbReference type="InterPro" id="IPR010071">
    <property type="entry name" value="AA_adenyl_dom"/>
</dbReference>
<dbReference type="PANTHER" id="PTHR45398:SF1">
    <property type="entry name" value="ENZYME, PUTATIVE (JCVI)-RELATED"/>
    <property type="match status" value="1"/>
</dbReference>
<dbReference type="PANTHER" id="PTHR45398">
    <property type="match status" value="1"/>
</dbReference>
<dbReference type="InterPro" id="IPR036736">
    <property type="entry name" value="ACP-like_sf"/>
</dbReference>
<keyword evidence="3" id="KW-0596">Phosphopantetheine</keyword>
<evidence type="ECO:0000256" key="2">
    <source>
        <dbReference type="ARBA" id="ARBA00006432"/>
    </source>
</evidence>
<dbReference type="InterPro" id="IPR009081">
    <property type="entry name" value="PP-bd_ACP"/>
</dbReference>
<dbReference type="SMART" id="SM00823">
    <property type="entry name" value="PKS_PP"/>
    <property type="match status" value="1"/>
</dbReference>
<comment type="caution">
    <text evidence="6">The sequence shown here is derived from an EMBL/GenBank/DDBJ whole genome shotgun (WGS) entry which is preliminary data.</text>
</comment>
<evidence type="ECO:0000313" key="6">
    <source>
        <dbReference type="EMBL" id="MCK9802333.1"/>
    </source>
</evidence>
<dbReference type="Pfam" id="PF13193">
    <property type="entry name" value="AMP-binding_C"/>
    <property type="match status" value="1"/>
</dbReference>
<dbReference type="PROSITE" id="PS00012">
    <property type="entry name" value="PHOSPHOPANTETHEINE"/>
    <property type="match status" value="1"/>
</dbReference>
<dbReference type="InterPro" id="IPR025110">
    <property type="entry name" value="AMP-bd_C"/>
</dbReference>
<dbReference type="Pfam" id="PF00550">
    <property type="entry name" value="PP-binding"/>
    <property type="match status" value="1"/>
</dbReference>
<dbReference type="FunFam" id="1.10.1200.10:FF:000005">
    <property type="entry name" value="Nonribosomal peptide synthetase 1"/>
    <property type="match status" value="1"/>
</dbReference>
<reference evidence="6 7" key="2">
    <citation type="journal article" date="2023" name="Plant Pathol.">
        <title>Dismantling and reorganizing Pseudomonas marginalis sensu#lato.</title>
        <authorList>
            <person name="Sawada H."/>
            <person name="Fujikawa T."/>
            <person name="Satou M."/>
        </authorList>
    </citation>
    <scope>NUCLEOTIDE SEQUENCE [LARGE SCALE GENOMIC DNA]</scope>
    <source>
        <strain evidence="6 7">MAFF 302030</strain>
    </source>
</reference>
<evidence type="ECO:0000259" key="5">
    <source>
        <dbReference type="PROSITE" id="PS50075"/>
    </source>
</evidence>
<dbReference type="PROSITE" id="PS50075">
    <property type="entry name" value="CARRIER"/>
    <property type="match status" value="2"/>
</dbReference>
<dbReference type="NCBIfam" id="TIGR01733">
    <property type="entry name" value="AA-adenyl-dom"/>
    <property type="match status" value="1"/>
</dbReference>
<keyword evidence="4" id="KW-0597">Phosphoprotein</keyword>
<dbReference type="InterPro" id="IPR010060">
    <property type="entry name" value="NRPS_synth"/>
</dbReference>
<dbReference type="GO" id="GO:0031177">
    <property type="term" value="F:phosphopantetheine binding"/>
    <property type="evidence" value="ECO:0007669"/>
    <property type="project" value="InterPro"/>
</dbReference>
<dbReference type="CDD" id="cd19534">
    <property type="entry name" value="E_NRPS"/>
    <property type="match status" value="1"/>
</dbReference>
<dbReference type="InterPro" id="IPR020845">
    <property type="entry name" value="AMP-binding_CS"/>
</dbReference>